<dbReference type="AlphaFoldDB" id="A0A840KHF4"/>
<comment type="caution">
    <text evidence="1">The sequence shown here is derived from an EMBL/GenBank/DDBJ whole genome shotgun (WGS) entry which is preliminary data.</text>
</comment>
<evidence type="ECO:0000313" key="2">
    <source>
        <dbReference type="Proteomes" id="UP000592180"/>
    </source>
</evidence>
<accession>A0A840KHF4</accession>
<reference evidence="1 2" key="1">
    <citation type="submission" date="2020-08" db="EMBL/GenBank/DDBJ databases">
        <title>Functional genomics of gut bacteria from endangered species of beetles.</title>
        <authorList>
            <person name="Carlos-Shanley C."/>
        </authorList>
    </citation>
    <scope>NUCLEOTIDE SEQUENCE [LARGE SCALE GENOMIC DNA]</scope>
    <source>
        <strain evidence="1 2">S00151</strain>
    </source>
</reference>
<evidence type="ECO:0000313" key="1">
    <source>
        <dbReference type="EMBL" id="MBB4806930.1"/>
    </source>
</evidence>
<dbReference type="RefSeq" id="WP_184189301.1">
    <property type="nucleotide sequence ID" value="NZ_JACHLE010000002.1"/>
</dbReference>
<organism evidence="1 2">
    <name type="scientific">Chryseobacterium defluvii</name>
    <dbReference type="NCBI Taxonomy" id="160396"/>
    <lineage>
        <taxon>Bacteria</taxon>
        <taxon>Pseudomonadati</taxon>
        <taxon>Bacteroidota</taxon>
        <taxon>Flavobacteriia</taxon>
        <taxon>Flavobacteriales</taxon>
        <taxon>Weeksellaceae</taxon>
        <taxon>Chryseobacterium group</taxon>
        <taxon>Chryseobacterium</taxon>
    </lineage>
</organism>
<dbReference type="EMBL" id="JACHLE010000002">
    <property type="protein sequence ID" value="MBB4806930.1"/>
    <property type="molecule type" value="Genomic_DNA"/>
</dbReference>
<gene>
    <name evidence="1" type="ORF">HNP38_002226</name>
</gene>
<protein>
    <submittedName>
        <fullName evidence="1">Putative nucleic acid-binding OB-fold protein</fullName>
    </submittedName>
</protein>
<name>A0A840KHF4_9FLAO</name>
<sequence>MKAKNYIDLIEERNTRGFDSVENVFSKFPKDERRDSFLYALSIYHLPESIFKSNPELWIDFDINDWEYIIINNNDRPEVIENDFRLINSQSYDDIKILNKYLNINPFSLLLKIGNSMNKKDLINCFKFGKQYCGTFYEDENFFRDTYEDSWNLSYEDLQTYSKKLLSQGCTKRPENEDELFIWLNNNYDLTENLI</sequence>
<keyword evidence="2" id="KW-1185">Reference proteome</keyword>
<proteinExistence type="predicted"/>
<dbReference type="Proteomes" id="UP000592180">
    <property type="component" value="Unassembled WGS sequence"/>
</dbReference>